<feature type="compositionally biased region" description="Polar residues" evidence="1">
    <location>
        <begin position="557"/>
        <end position="572"/>
    </location>
</feature>
<name>J4WLQ5_BEAB2</name>
<dbReference type="GeneID" id="19883302"/>
<dbReference type="HOGENOM" id="CLU_531006_0_0_1"/>
<feature type="compositionally biased region" description="Polar residues" evidence="1">
    <location>
        <begin position="508"/>
        <end position="536"/>
    </location>
</feature>
<gene>
    <name evidence="2" type="ORF">BBA_00290</name>
</gene>
<feature type="compositionally biased region" description="Low complexity" evidence="1">
    <location>
        <begin position="542"/>
        <end position="556"/>
    </location>
</feature>
<accession>J4WLQ5</accession>
<evidence type="ECO:0000313" key="3">
    <source>
        <dbReference type="Proteomes" id="UP000002762"/>
    </source>
</evidence>
<dbReference type="OrthoDB" id="10445664at2759"/>
<feature type="compositionally biased region" description="Polar residues" evidence="1">
    <location>
        <begin position="318"/>
        <end position="339"/>
    </location>
</feature>
<evidence type="ECO:0000313" key="2">
    <source>
        <dbReference type="EMBL" id="EJP70660.1"/>
    </source>
</evidence>
<dbReference type="RefSeq" id="XP_008593609.1">
    <property type="nucleotide sequence ID" value="XM_008595387.1"/>
</dbReference>
<sequence length="618" mass="67739">MAGKPQYSDAEILWFVKQVFEYKIKNEDLVCQGFKERFGRELKSHQHKYLKGRYGRDPAFNCPAITGIAFLVKPAISEEAQLPIVPLVQNLTVMACPTMELHGNVDQCLNSIQPMEGDGNVGQILNPSQLMEGYGNVGQSLGSCQPMDGYGNVGQSMNSSQPVDGYGNVGQTLNASQPMEAYGNVGQSINSSQPVDGYGNVGQGFNGGSSGMAMANHYTTARHPTTSNNPRQTTESPVPVPRRADLSGMYTASRVHRSERRHRAARAAAYQQAQAAVHADEQVERQLQNRQLQNRQQVHGTRQNIERLQMPGIPQPQYPANQTPMLWPQANVSPSTQQEHFSHGMHQAQGVTHQETFASEQLHWTMNSHSAHQPPAAVYPQQATYMSNHSQELLTQRWIETQANYQQGRQSAAPAAYMGNHGQELGTGPWNGTQGPHLQEIQYSAPAAPEAVFSAPEQGSWEFAPQLGAPDLATFRATEENQQEPVQGMQNPHERNAEPQPSAALSRGQLQQSEPLSRGDPQQSMPLSYGESQQGMPLSRGETQQSEALSQESQAANGNLQGQTSARQPSPFSYQVISIQHLQQLLAGTSNGTENAKEQDGEVDDFNIADFINLENAP</sequence>
<dbReference type="STRING" id="655819.J4WLQ5"/>
<evidence type="ECO:0000256" key="1">
    <source>
        <dbReference type="SAM" id="MobiDB-lite"/>
    </source>
</evidence>
<dbReference type="EMBL" id="JH725150">
    <property type="protein sequence ID" value="EJP70660.1"/>
    <property type="molecule type" value="Genomic_DNA"/>
</dbReference>
<organism evidence="2 3">
    <name type="scientific">Beauveria bassiana (strain ARSEF 2860)</name>
    <name type="common">White muscardine disease fungus</name>
    <name type="synonym">Tritirachium shiotae</name>
    <dbReference type="NCBI Taxonomy" id="655819"/>
    <lineage>
        <taxon>Eukaryota</taxon>
        <taxon>Fungi</taxon>
        <taxon>Dikarya</taxon>
        <taxon>Ascomycota</taxon>
        <taxon>Pezizomycotina</taxon>
        <taxon>Sordariomycetes</taxon>
        <taxon>Hypocreomycetidae</taxon>
        <taxon>Hypocreales</taxon>
        <taxon>Cordycipitaceae</taxon>
        <taxon>Beauveria</taxon>
    </lineage>
</organism>
<proteinExistence type="predicted"/>
<reference evidence="2 3" key="1">
    <citation type="journal article" date="2012" name="Sci. Rep.">
        <title>Genomic perspectives on the evolution of fungal entomopathogenicity in Beauveria bassiana.</title>
        <authorList>
            <person name="Xiao G."/>
            <person name="Ying S.H."/>
            <person name="Zheng P."/>
            <person name="Wang Z.L."/>
            <person name="Zhang S."/>
            <person name="Xie X.Q."/>
            <person name="Shang Y."/>
            <person name="St Leger R.J."/>
            <person name="Zhao G.P."/>
            <person name="Wang C."/>
            <person name="Feng M.G."/>
        </authorList>
    </citation>
    <scope>NUCLEOTIDE SEQUENCE [LARGE SCALE GENOMIC DNA]</scope>
    <source>
        <strain evidence="2 3">ARSEF 2860</strain>
    </source>
</reference>
<dbReference type="Proteomes" id="UP000002762">
    <property type="component" value="Unassembled WGS sequence"/>
</dbReference>
<keyword evidence="3" id="KW-1185">Reference proteome</keyword>
<feature type="region of interest" description="Disordered" evidence="1">
    <location>
        <begin position="220"/>
        <end position="243"/>
    </location>
</feature>
<protein>
    <submittedName>
        <fullName evidence="2">Uncharacterized protein</fullName>
    </submittedName>
</protein>
<feature type="region of interest" description="Disordered" evidence="1">
    <location>
        <begin position="311"/>
        <end position="350"/>
    </location>
</feature>
<dbReference type="InParanoid" id="J4WLQ5"/>
<dbReference type="AlphaFoldDB" id="J4WLQ5"/>
<feature type="region of interest" description="Disordered" evidence="1">
    <location>
        <begin position="479"/>
        <end position="572"/>
    </location>
</feature>
<feature type="compositionally biased region" description="Polar residues" evidence="1">
    <location>
        <begin position="220"/>
        <end position="236"/>
    </location>
</feature>